<dbReference type="Pfam" id="PF12146">
    <property type="entry name" value="Hydrolase_4"/>
    <property type="match status" value="1"/>
</dbReference>
<protein>
    <recommendedName>
        <fullName evidence="1">Serine aminopeptidase S33 domain-containing protein</fullName>
    </recommendedName>
</protein>
<dbReference type="EMBL" id="BSFM01000017">
    <property type="protein sequence ID" value="GLK85802.1"/>
    <property type="molecule type" value="Genomic_DNA"/>
</dbReference>
<dbReference type="PANTHER" id="PTHR43194">
    <property type="entry name" value="HYDROLASE ALPHA/BETA FOLD FAMILY"/>
    <property type="match status" value="1"/>
</dbReference>
<evidence type="ECO:0000313" key="2">
    <source>
        <dbReference type="EMBL" id="GLK85802.1"/>
    </source>
</evidence>
<dbReference type="SUPFAM" id="SSF53474">
    <property type="entry name" value="alpha/beta-Hydrolases"/>
    <property type="match status" value="1"/>
</dbReference>
<dbReference type="InterPro" id="IPR029058">
    <property type="entry name" value="AB_hydrolase_fold"/>
</dbReference>
<dbReference type="InterPro" id="IPR022742">
    <property type="entry name" value="Hydrolase_4"/>
</dbReference>
<evidence type="ECO:0000259" key="1">
    <source>
        <dbReference type="Pfam" id="PF12146"/>
    </source>
</evidence>
<feature type="domain" description="Serine aminopeptidase S33" evidence="1">
    <location>
        <begin position="19"/>
        <end position="251"/>
    </location>
</feature>
<name>A0A9W6JZ37_9HYPH</name>
<keyword evidence="3" id="KW-1185">Reference proteome</keyword>
<dbReference type="PRINTS" id="PR00111">
    <property type="entry name" value="ABHYDROLASE"/>
</dbReference>
<dbReference type="InterPro" id="IPR050228">
    <property type="entry name" value="Carboxylesterase_BioH"/>
</dbReference>
<organism evidence="2 3">
    <name type="scientific">Ancylobacter defluvii</name>
    <dbReference type="NCBI Taxonomy" id="1282440"/>
    <lineage>
        <taxon>Bacteria</taxon>
        <taxon>Pseudomonadati</taxon>
        <taxon>Pseudomonadota</taxon>
        <taxon>Alphaproteobacteria</taxon>
        <taxon>Hyphomicrobiales</taxon>
        <taxon>Xanthobacteraceae</taxon>
        <taxon>Ancylobacter</taxon>
    </lineage>
</organism>
<sequence length="329" mass="35495">MVKAVADHSILYERGPVGVLLIHGLGGTPVEMRDIARRLAAAGYTVMCCQLAGHCGTEDDLTGTGFEDWYDSAVDALHELEKRCSTILVGGLSMGAVLAALVAARQPQRVRGLVMLAPTLTYDGWSIPKYSFLLRLFINTPFGRRYRFEEREPYGLKDERTRAMVAYSMRHGSSAEAGLLATPAIALRELWRLTAKIKPMLPLIRQRTLVVHARHDDIASLDNAITLQRRLGGVVDTMVLEDSYHLVTVDRQRHLVGERVVEFVGRIARDVEAERTEPTGWARPATAAKLAAASAVAEAGAVPGALEPADLVPGLGSAALASVGAGHGS</sequence>
<dbReference type="AlphaFoldDB" id="A0A9W6JZ37"/>
<comment type="caution">
    <text evidence="2">The sequence shown here is derived from an EMBL/GenBank/DDBJ whole genome shotgun (WGS) entry which is preliminary data.</text>
</comment>
<accession>A0A9W6JZ37</accession>
<reference evidence="2" key="2">
    <citation type="submission" date="2023-01" db="EMBL/GenBank/DDBJ databases">
        <authorList>
            <person name="Sun Q."/>
            <person name="Evtushenko L."/>
        </authorList>
    </citation>
    <scope>NUCLEOTIDE SEQUENCE</scope>
    <source>
        <strain evidence="2">VKM B-2789</strain>
    </source>
</reference>
<reference evidence="2" key="1">
    <citation type="journal article" date="2014" name="Int. J. Syst. Evol. Microbiol.">
        <title>Complete genome sequence of Corynebacterium casei LMG S-19264T (=DSM 44701T), isolated from a smear-ripened cheese.</title>
        <authorList>
            <consortium name="US DOE Joint Genome Institute (JGI-PGF)"/>
            <person name="Walter F."/>
            <person name="Albersmeier A."/>
            <person name="Kalinowski J."/>
            <person name="Ruckert C."/>
        </authorList>
    </citation>
    <scope>NUCLEOTIDE SEQUENCE</scope>
    <source>
        <strain evidence="2">VKM B-2789</strain>
    </source>
</reference>
<dbReference type="RefSeq" id="WP_271180649.1">
    <property type="nucleotide sequence ID" value="NZ_BSFM01000017.1"/>
</dbReference>
<proteinExistence type="predicted"/>
<evidence type="ECO:0000313" key="3">
    <source>
        <dbReference type="Proteomes" id="UP001143330"/>
    </source>
</evidence>
<dbReference type="PANTHER" id="PTHR43194:SF2">
    <property type="entry name" value="PEROXISOMAL MEMBRANE PROTEIN LPX1"/>
    <property type="match status" value="1"/>
</dbReference>
<gene>
    <name evidence="2" type="ORF">GCM10017653_38720</name>
</gene>
<dbReference type="Proteomes" id="UP001143330">
    <property type="component" value="Unassembled WGS sequence"/>
</dbReference>
<dbReference type="InterPro" id="IPR000073">
    <property type="entry name" value="AB_hydrolase_1"/>
</dbReference>
<dbReference type="Gene3D" id="3.40.50.1820">
    <property type="entry name" value="alpha/beta hydrolase"/>
    <property type="match status" value="1"/>
</dbReference>